<dbReference type="OrthoDB" id="5407894at2759"/>
<comment type="caution">
    <text evidence="2">The sequence shown here is derived from an EMBL/GenBank/DDBJ whole genome shotgun (WGS) entry which is preliminary data.</text>
</comment>
<dbReference type="EMBL" id="NAJN01000045">
    <property type="protein sequence ID" value="TKA80819.1"/>
    <property type="molecule type" value="Genomic_DNA"/>
</dbReference>
<protein>
    <submittedName>
        <fullName evidence="2">Uncharacterized protein</fullName>
    </submittedName>
</protein>
<dbReference type="Proteomes" id="UP000308768">
    <property type="component" value="Unassembled WGS sequence"/>
</dbReference>
<proteinExistence type="predicted"/>
<feature type="region of interest" description="Disordered" evidence="1">
    <location>
        <begin position="1"/>
        <end position="49"/>
    </location>
</feature>
<evidence type="ECO:0000313" key="3">
    <source>
        <dbReference type="Proteomes" id="UP000308768"/>
    </source>
</evidence>
<organism evidence="2 3">
    <name type="scientific">Cryomyces minteri</name>
    <dbReference type="NCBI Taxonomy" id="331657"/>
    <lineage>
        <taxon>Eukaryota</taxon>
        <taxon>Fungi</taxon>
        <taxon>Dikarya</taxon>
        <taxon>Ascomycota</taxon>
        <taxon>Pezizomycotina</taxon>
        <taxon>Dothideomycetes</taxon>
        <taxon>Dothideomycetes incertae sedis</taxon>
        <taxon>Cryomyces</taxon>
    </lineage>
</organism>
<dbReference type="STRING" id="331657.A0A4V5NJK8"/>
<name>A0A4V5NJK8_9PEZI</name>
<accession>A0A4V5NJK8</accession>
<evidence type="ECO:0000256" key="1">
    <source>
        <dbReference type="SAM" id="MobiDB-lite"/>
    </source>
</evidence>
<evidence type="ECO:0000313" key="2">
    <source>
        <dbReference type="EMBL" id="TKA80819.1"/>
    </source>
</evidence>
<feature type="region of interest" description="Disordered" evidence="1">
    <location>
        <begin position="83"/>
        <end position="113"/>
    </location>
</feature>
<dbReference type="AlphaFoldDB" id="A0A4V5NJK8"/>
<sequence length="470" mass="50867">MLSVNGGFLPLAEDPTDPRGGFAHPPQAPMLPAARPADYSFPKPSEGHPKAICSPLRQYIATITPPDEGGYIDWSSLASVTTAAAESPATDSGTAPLNSQRSSPTPDTSLSQSLDAVQISRSGIEAWLGVAVKIMLSNVYSMSSTLTSVKVLSHALPSPSARGHAFPFIINAIHEHIPPSPTVWINVFHAVPGRFNLAELPTSPPSTPGPAVGGDDYFTTKIFDSAVPISDYQSDAPKFPSSPHPVVPPSTVNVSVVERYIPPTSANEFAEMFTTTGSSLLVDRLVELSPNHGTFIFIYPTRTGGRTFMNEYLGPILDPLLRSMVVVNGLSADLSSTLGRMAAVDSLPEFETMQRKINMLCRQLSRGSSSLERFHGRPATFSLVYSSKEEVVVDRKVWASDWWIKQEKPRIRTTVAKFFRMAQKLLADSNMMPTDLIQEIINGVASKPYAESATPRNGIEVGVFVIKRSS</sequence>
<keyword evidence="3" id="KW-1185">Reference proteome</keyword>
<reference evidence="2 3" key="1">
    <citation type="submission" date="2017-03" db="EMBL/GenBank/DDBJ databases">
        <title>Genomes of endolithic fungi from Antarctica.</title>
        <authorList>
            <person name="Coleine C."/>
            <person name="Masonjones S."/>
            <person name="Stajich J.E."/>
        </authorList>
    </citation>
    <scope>NUCLEOTIDE SEQUENCE [LARGE SCALE GENOMIC DNA]</scope>
    <source>
        <strain evidence="2 3">CCFEE 5187</strain>
    </source>
</reference>
<gene>
    <name evidence="2" type="ORF">B0A49_01748</name>
</gene>